<dbReference type="OMA" id="NCTIHRT"/>
<evidence type="ECO:0000313" key="2">
    <source>
        <dbReference type="Proteomes" id="UP000015103"/>
    </source>
</evidence>
<keyword evidence="2" id="KW-1185">Reference proteome</keyword>
<evidence type="ECO:0000313" key="1">
    <source>
        <dbReference type="EnsemblMetazoa" id="RPRC001950-PA"/>
    </source>
</evidence>
<dbReference type="InterPro" id="IPR026100">
    <property type="entry name" value="Tmem223"/>
</dbReference>
<dbReference type="InterPro" id="IPR045325">
    <property type="entry name" value="TMEM70/TMEM186/TMEM223"/>
</dbReference>
<dbReference type="HOGENOM" id="CLU_1995416_0_0_1"/>
<dbReference type="AlphaFoldDB" id="T1HD35"/>
<dbReference type="GO" id="GO:0007399">
    <property type="term" value="P:nervous system development"/>
    <property type="evidence" value="ECO:0007669"/>
    <property type="project" value="TreeGrafter"/>
</dbReference>
<dbReference type="VEuPathDB" id="VectorBase:RPRC001950"/>
<dbReference type="Proteomes" id="UP000015103">
    <property type="component" value="Unassembled WGS sequence"/>
</dbReference>
<dbReference type="eggNOG" id="ENOG502S0RN">
    <property type="taxonomic scope" value="Eukaryota"/>
</dbReference>
<name>T1HD35_RHOPR</name>
<sequence length="125" mass="14352">MRWVLTNLLDLEIAPVATLIYFILQFAGYLMLAGSWFYTLKSVRYLVLRKGGNAVSFVTYTPYGQNRIMDVPLNKVSAAESRHNAKVHLPIKVQGKYLHYMLDMKGEFTNKQLFDATAGLRRKFS</sequence>
<dbReference type="STRING" id="13249.T1HD35"/>
<proteinExistence type="predicted"/>
<dbReference type="GO" id="GO:0005739">
    <property type="term" value="C:mitochondrion"/>
    <property type="evidence" value="ECO:0007669"/>
    <property type="project" value="TreeGrafter"/>
</dbReference>
<dbReference type="GeneID" id="141446200"/>
<dbReference type="InParanoid" id="T1HD35"/>
<dbReference type="EMBL" id="ACPB03012555">
    <property type="status" value="NOT_ANNOTATED_CDS"/>
    <property type="molecule type" value="Genomic_DNA"/>
</dbReference>
<dbReference type="PANTHER" id="PTHR14549:SF2">
    <property type="entry name" value="TRANSMEMBRANE PROTEIN 223"/>
    <property type="match status" value="1"/>
</dbReference>
<protein>
    <submittedName>
        <fullName evidence="1">Uncharacterized protein</fullName>
    </submittedName>
</protein>
<dbReference type="EnsemblMetazoa" id="RPRC001950-RA">
    <property type="protein sequence ID" value="RPRC001950-PA"/>
    <property type="gene ID" value="RPRC001950"/>
</dbReference>
<accession>T1HD35</accession>
<organism evidence="1 2">
    <name type="scientific">Rhodnius prolixus</name>
    <name type="common">Triatomid bug</name>
    <dbReference type="NCBI Taxonomy" id="13249"/>
    <lineage>
        <taxon>Eukaryota</taxon>
        <taxon>Metazoa</taxon>
        <taxon>Ecdysozoa</taxon>
        <taxon>Arthropoda</taxon>
        <taxon>Hexapoda</taxon>
        <taxon>Insecta</taxon>
        <taxon>Pterygota</taxon>
        <taxon>Neoptera</taxon>
        <taxon>Paraneoptera</taxon>
        <taxon>Hemiptera</taxon>
        <taxon>Heteroptera</taxon>
        <taxon>Panheteroptera</taxon>
        <taxon>Cimicomorpha</taxon>
        <taxon>Reduviidae</taxon>
        <taxon>Triatominae</taxon>
        <taxon>Rhodnius</taxon>
    </lineage>
</organism>
<dbReference type="PANTHER" id="PTHR14549">
    <property type="entry name" value="TRANSMEMBRANE PROTEIN 223"/>
    <property type="match status" value="1"/>
</dbReference>
<dbReference type="RefSeq" id="XP_073968799.1">
    <property type="nucleotide sequence ID" value="XM_074112698.1"/>
</dbReference>
<dbReference type="Pfam" id="PF06979">
    <property type="entry name" value="TMEM70"/>
    <property type="match status" value="1"/>
</dbReference>
<reference evidence="1" key="1">
    <citation type="submission" date="2015-05" db="UniProtKB">
        <authorList>
            <consortium name="EnsemblMetazoa"/>
        </authorList>
    </citation>
    <scope>IDENTIFICATION</scope>
</reference>